<dbReference type="GO" id="GO:0007169">
    <property type="term" value="P:cell surface receptor protein tyrosine kinase signaling pathway"/>
    <property type="evidence" value="ECO:0007669"/>
    <property type="project" value="TreeGrafter"/>
</dbReference>
<sequence length="200" mass="23168">MPTYYHVNRRRRRYSNVLSPVRVSLNFLCIHRDLAARNVLVTKGRQVKIGDFGLARDIENDSNYVVRGNVRLPVKWMAPESIFEGMYTMKSDVWAYGILLWEIFSLGSVTPYPGIKVDHMFYSMIERGFKMECPYYANETVYGMMCTCWTLDPAKQNICKICIHPSILILSTGCIILLKEATAIREYCFHERVLMVCNNA</sequence>
<dbReference type="InterPro" id="IPR050122">
    <property type="entry name" value="RTK"/>
</dbReference>
<dbReference type="InterPro" id="IPR011009">
    <property type="entry name" value="Kinase-like_dom_sf"/>
</dbReference>
<evidence type="ECO:0000313" key="6">
    <source>
        <dbReference type="Proteomes" id="UP000261340"/>
    </source>
</evidence>
<dbReference type="GO" id="GO:0004714">
    <property type="term" value="F:transmembrane receptor protein tyrosine kinase activity"/>
    <property type="evidence" value="ECO:0007669"/>
    <property type="project" value="TreeGrafter"/>
</dbReference>
<dbReference type="InterPro" id="IPR001245">
    <property type="entry name" value="Ser-Thr/Tyr_kinase_cat_dom"/>
</dbReference>
<keyword evidence="2" id="KW-0067">ATP-binding</keyword>
<dbReference type="FunFam" id="1.10.510.10:FF:001927">
    <property type="entry name" value="Receptor protein-tyrosine kinase"/>
    <property type="match status" value="1"/>
</dbReference>
<dbReference type="PROSITE" id="PS50011">
    <property type="entry name" value="PROTEIN_KINASE_DOM"/>
    <property type="match status" value="1"/>
</dbReference>
<feature type="domain" description="Protein kinase" evidence="4">
    <location>
        <begin position="1"/>
        <end position="167"/>
    </location>
</feature>
<evidence type="ECO:0000259" key="4">
    <source>
        <dbReference type="PROSITE" id="PS50011"/>
    </source>
</evidence>
<accession>A0A3Q0T0E8</accession>
<proteinExistence type="predicted"/>
<dbReference type="AlphaFoldDB" id="A0A3Q0T0E8"/>
<dbReference type="GO" id="GO:0019221">
    <property type="term" value="P:cytokine-mediated signaling pathway"/>
    <property type="evidence" value="ECO:0007669"/>
    <property type="project" value="TreeGrafter"/>
</dbReference>
<keyword evidence="6" id="KW-1185">Reference proteome</keyword>
<reference evidence="5" key="2">
    <citation type="submission" date="2025-09" db="UniProtKB">
        <authorList>
            <consortium name="Ensembl"/>
        </authorList>
    </citation>
    <scope>IDENTIFICATION</scope>
</reference>
<dbReference type="PRINTS" id="PR00109">
    <property type="entry name" value="TYRKINASE"/>
</dbReference>
<keyword evidence="1" id="KW-0547">Nucleotide-binding</keyword>
<dbReference type="GeneTree" id="ENSGT00940000167274"/>
<dbReference type="Gene3D" id="1.10.510.10">
    <property type="entry name" value="Transferase(Phosphotransferase) domain 1"/>
    <property type="match status" value="1"/>
</dbReference>
<dbReference type="GO" id="GO:0005524">
    <property type="term" value="F:ATP binding"/>
    <property type="evidence" value="ECO:0007669"/>
    <property type="project" value="UniProtKB-KW"/>
</dbReference>
<reference evidence="5" key="1">
    <citation type="submission" date="2025-08" db="UniProtKB">
        <authorList>
            <consortium name="Ensembl"/>
        </authorList>
    </citation>
    <scope>IDENTIFICATION</scope>
</reference>
<dbReference type="STRING" id="61819.ENSACIP00000028372"/>
<dbReference type="SMART" id="SM00219">
    <property type="entry name" value="TyrKc"/>
    <property type="match status" value="1"/>
</dbReference>
<evidence type="ECO:0000256" key="3">
    <source>
        <dbReference type="ARBA" id="ARBA00023170"/>
    </source>
</evidence>
<protein>
    <recommendedName>
        <fullName evidence="4">Protein kinase domain-containing protein</fullName>
    </recommendedName>
</protein>
<dbReference type="GO" id="GO:0005886">
    <property type="term" value="C:plasma membrane"/>
    <property type="evidence" value="ECO:0007669"/>
    <property type="project" value="TreeGrafter"/>
</dbReference>
<organism evidence="5 6">
    <name type="scientific">Amphilophus citrinellus</name>
    <name type="common">Midas cichlid</name>
    <name type="synonym">Cichlasoma citrinellum</name>
    <dbReference type="NCBI Taxonomy" id="61819"/>
    <lineage>
        <taxon>Eukaryota</taxon>
        <taxon>Metazoa</taxon>
        <taxon>Chordata</taxon>
        <taxon>Craniata</taxon>
        <taxon>Vertebrata</taxon>
        <taxon>Euteleostomi</taxon>
        <taxon>Actinopterygii</taxon>
        <taxon>Neopterygii</taxon>
        <taxon>Teleostei</taxon>
        <taxon>Neoteleostei</taxon>
        <taxon>Acanthomorphata</taxon>
        <taxon>Ovalentaria</taxon>
        <taxon>Cichlomorphae</taxon>
        <taxon>Cichliformes</taxon>
        <taxon>Cichlidae</taxon>
        <taxon>New World cichlids</taxon>
        <taxon>Cichlasomatinae</taxon>
        <taxon>Heroini</taxon>
        <taxon>Amphilophus</taxon>
    </lineage>
</organism>
<dbReference type="GO" id="GO:0043235">
    <property type="term" value="C:receptor complex"/>
    <property type="evidence" value="ECO:0007669"/>
    <property type="project" value="TreeGrafter"/>
</dbReference>
<dbReference type="InterPro" id="IPR020635">
    <property type="entry name" value="Tyr_kinase_cat_dom"/>
</dbReference>
<dbReference type="Proteomes" id="UP000261340">
    <property type="component" value="Unplaced"/>
</dbReference>
<evidence type="ECO:0000256" key="1">
    <source>
        <dbReference type="ARBA" id="ARBA00022741"/>
    </source>
</evidence>
<evidence type="ECO:0000313" key="5">
    <source>
        <dbReference type="Ensembl" id="ENSACIP00000028372.1"/>
    </source>
</evidence>
<dbReference type="InterPro" id="IPR000719">
    <property type="entry name" value="Prot_kinase_dom"/>
</dbReference>
<dbReference type="GO" id="GO:0019838">
    <property type="term" value="F:growth factor binding"/>
    <property type="evidence" value="ECO:0007669"/>
    <property type="project" value="TreeGrafter"/>
</dbReference>
<dbReference type="PANTHER" id="PTHR24416">
    <property type="entry name" value="TYROSINE-PROTEIN KINASE RECEPTOR"/>
    <property type="match status" value="1"/>
</dbReference>
<keyword evidence="3" id="KW-0675">Receptor</keyword>
<evidence type="ECO:0000256" key="2">
    <source>
        <dbReference type="ARBA" id="ARBA00022840"/>
    </source>
</evidence>
<dbReference type="Pfam" id="PF07714">
    <property type="entry name" value="PK_Tyr_Ser-Thr"/>
    <property type="match status" value="1"/>
</dbReference>
<dbReference type="PANTHER" id="PTHR24416:SF356">
    <property type="entry name" value="RECEPTOR-TYPE TYROSINE-PROTEIN KINASE FLT3"/>
    <property type="match status" value="1"/>
</dbReference>
<dbReference type="Ensembl" id="ENSACIT00000029122.1">
    <property type="protein sequence ID" value="ENSACIP00000028372.1"/>
    <property type="gene ID" value="ENSACIG00000021981.1"/>
</dbReference>
<dbReference type="OMA" id="NICKICI"/>
<dbReference type="SUPFAM" id="SSF56112">
    <property type="entry name" value="Protein kinase-like (PK-like)"/>
    <property type="match status" value="1"/>
</dbReference>
<name>A0A3Q0T0E8_AMPCI</name>
<dbReference type="GO" id="GO:0030183">
    <property type="term" value="P:B cell differentiation"/>
    <property type="evidence" value="ECO:0007669"/>
    <property type="project" value="TreeGrafter"/>
</dbReference>